<evidence type="ECO:0000313" key="3">
    <source>
        <dbReference type="Proteomes" id="UP001372338"/>
    </source>
</evidence>
<evidence type="ECO:0000256" key="1">
    <source>
        <dbReference type="SAM" id="MobiDB-lite"/>
    </source>
</evidence>
<dbReference type="EMBL" id="JAYWIO010000007">
    <property type="protein sequence ID" value="KAK7252813.1"/>
    <property type="molecule type" value="Genomic_DNA"/>
</dbReference>
<sequence>MNSSQIRAGHTTLKLGRYVIGREKQRKTSPPMLSRRYHSLFPLRFEPATARDLRTRHHDRDLRTRHPPSLETNHRSQPPFIPITQPHTYSQPSKF</sequence>
<protein>
    <submittedName>
        <fullName evidence="2">Uncharacterized protein</fullName>
    </submittedName>
</protein>
<organism evidence="2 3">
    <name type="scientific">Crotalaria pallida</name>
    <name type="common">Smooth rattlebox</name>
    <name type="synonym">Crotalaria striata</name>
    <dbReference type="NCBI Taxonomy" id="3830"/>
    <lineage>
        <taxon>Eukaryota</taxon>
        <taxon>Viridiplantae</taxon>
        <taxon>Streptophyta</taxon>
        <taxon>Embryophyta</taxon>
        <taxon>Tracheophyta</taxon>
        <taxon>Spermatophyta</taxon>
        <taxon>Magnoliopsida</taxon>
        <taxon>eudicotyledons</taxon>
        <taxon>Gunneridae</taxon>
        <taxon>Pentapetalae</taxon>
        <taxon>rosids</taxon>
        <taxon>fabids</taxon>
        <taxon>Fabales</taxon>
        <taxon>Fabaceae</taxon>
        <taxon>Papilionoideae</taxon>
        <taxon>50 kb inversion clade</taxon>
        <taxon>genistoids sensu lato</taxon>
        <taxon>core genistoids</taxon>
        <taxon>Crotalarieae</taxon>
        <taxon>Crotalaria</taxon>
    </lineage>
</organism>
<dbReference type="AlphaFoldDB" id="A0AAN9EE00"/>
<evidence type="ECO:0000313" key="2">
    <source>
        <dbReference type="EMBL" id="KAK7252813.1"/>
    </source>
</evidence>
<feature type="region of interest" description="Disordered" evidence="1">
    <location>
        <begin position="47"/>
        <end position="95"/>
    </location>
</feature>
<feature type="region of interest" description="Disordered" evidence="1">
    <location>
        <begin position="1"/>
        <end position="33"/>
    </location>
</feature>
<comment type="caution">
    <text evidence="2">The sequence shown here is derived from an EMBL/GenBank/DDBJ whole genome shotgun (WGS) entry which is preliminary data.</text>
</comment>
<gene>
    <name evidence="2" type="ORF">RIF29_37030</name>
</gene>
<accession>A0AAN9EE00</accession>
<feature type="compositionally biased region" description="Basic and acidic residues" evidence="1">
    <location>
        <begin position="49"/>
        <end position="64"/>
    </location>
</feature>
<keyword evidence="3" id="KW-1185">Reference proteome</keyword>
<feature type="compositionally biased region" description="Polar residues" evidence="1">
    <location>
        <begin position="85"/>
        <end position="95"/>
    </location>
</feature>
<dbReference type="Proteomes" id="UP001372338">
    <property type="component" value="Unassembled WGS sequence"/>
</dbReference>
<proteinExistence type="predicted"/>
<name>A0AAN9EE00_CROPI</name>
<reference evidence="2 3" key="1">
    <citation type="submission" date="2024-01" db="EMBL/GenBank/DDBJ databases">
        <title>The genomes of 5 underutilized Papilionoideae crops provide insights into root nodulation and disease resistanc.</title>
        <authorList>
            <person name="Yuan L."/>
        </authorList>
    </citation>
    <scope>NUCLEOTIDE SEQUENCE [LARGE SCALE GENOMIC DNA]</scope>
    <source>
        <strain evidence="2">ZHUSHIDOU_FW_LH</strain>
        <tissue evidence="2">Leaf</tissue>
    </source>
</reference>